<keyword evidence="2" id="KW-1185">Reference proteome</keyword>
<dbReference type="Proteomes" id="UP000004994">
    <property type="component" value="Chromosome 2"/>
</dbReference>
<evidence type="ECO:0000313" key="2">
    <source>
        <dbReference type="Proteomes" id="UP000004994"/>
    </source>
</evidence>
<sequence length="104" mass="11598">MTCILFQFGMLTDFSICNHSWIHPSLSYQIFFIGSFTASCKSQAECVQVLYSYKKPALITQEKLHDFLKSSMTTCAALRPGAPITPPPGCVPLPHKYRPSIGVR</sequence>
<proteinExistence type="predicted"/>
<dbReference type="AlphaFoldDB" id="A0A3Q7F7E8"/>
<evidence type="ECO:0000313" key="1">
    <source>
        <dbReference type="EnsemblPlants" id="Solyc02g085245.1.1"/>
    </source>
</evidence>
<protein>
    <submittedName>
        <fullName evidence="1">Uncharacterized protein</fullName>
    </submittedName>
</protein>
<dbReference type="InParanoid" id="A0A3Q7F7E8"/>
<dbReference type="Gramene" id="Solyc02g085245.1.1">
    <property type="protein sequence ID" value="Solyc02g085245.1.1"/>
    <property type="gene ID" value="Solyc02g085245.1"/>
</dbReference>
<organism evidence="1">
    <name type="scientific">Solanum lycopersicum</name>
    <name type="common">Tomato</name>
    <name type="synonym">Lycopersicon esculentum</name>
    <dbReference type="NCBI Taxonomy" id="4081"/>
    <lineage>
        <taxon>Eukaryota</taxon>
        <taxon>Viridiplantae</taxon>
        <taxon>Streptophyta</taxon>
        <taxon>Embryophyta</taxon>
        <taxon>Tracheophyta</taxon>
        <taxon>Spermatophyta</taxon>
        <taxon>Magnoliopsida</taxon>
        <taxon>eudicotyledons</taxon>
        <taxon>Gunneridae</taxon>
        <taxon>Pentapetalae</taxon>
        <taxon>asterids</taxon>
        <taxon>lamiids</taxon>
        <taxon>Solanales</taxon>
        <taxon>Solanaceae</taxon>
        <taxon>Solanoideae</taxon>
        <taxon>Solaneae</taxon>
        <taxon>Solanum</taxon>
        <taxon>Solanum subgen. Lycopersicon</taxon>
    </lineage>
</organism>
<reference evidence="1" key="1">
    <citation type="journal article" date="2012" name="Nature">
        <title>The tomato genome sequence provides insights into fleshy fruit evolution.</title>
        <authorList>
            <consortium name="Tomato Genome Consortium"/>
        </authorList>
    </citation>
    <scope>NUCLEOTIDE SEQUENCE [LARGE SCALE GENOMIC DNA]</scope>
    <source>
        <strain evidence="1">cv. Heinz 1706</strain>
    </source>
</reference>
<reference evidence="1" key="2">
    <citation type="submission" date="2019-01" db="UniProtKB">
        <authorList>
            <consortium name="EnsemblPlants"/>
        </authorList>
    </citation>
    <scope>IDENTIFICATION</scope>
    <source>
        <strain evidence="1">cv. Heinz 1706</strain>
    </source>
</reference>
<name>A0A3Q7F7E8_SOLLC</name>
<accession>A0A3Q7F7E8</accession>
<dbReference type="EnsemblPlants" id="Solyc02g085245.1.1">
    <property type="protein sequence ID" value="Solyc02g085245.1.1"/>
    <property type="gene ID" value="Solyc02g085245.1"/>
</dbReference>